<evidence type="ECO:0000256" key="4">
    <source>
        <dbReference type="ARBA" id="ARBA00022787"/>
    </source>
</evidence>
<keyword evidence="4" id="KW-1000">Mitochondrion outer membrane</keyword>
<gene>
    <name evidence="10" type="ORF">T440DRAFT_504726</name>
</gene>
<organism evidence="10 11">
    <name type="scientific">Plenodomus tracheiphilus IPT5</name>
    <dbReference type="NCBI Taxonomy" id="1408161"/>
    <lineage>
        <taxon>Eukaryota</taxon>
        <taxon>Fungi</taxon>
        <taxon>Dikarya</taxon>
        <taxon>Ascomycota</taxon>
        <taxon>Pezizomycotina</taxon>
        <taxon>Dothideomycetes</taxon>
        <taxon>Pleosporomycetidae</taxon>
        <taxon>Pleosporales</taxon>
        <taxon>Pleosporineae</taxon>
        <taxon>Leptosphaeriaceae</taxon>
        <taxon>Plenodomus</taxon>
    </lineage>
</organism>
<dbReference type="GO" id="GO:0005742">
    <property type="term" value="C:mitochondrial outer membrane translocase complex"/>
    <property type="evidence" value="ECO:0007669"/>
    <property type="project" value="TreeGrafter"/>
</dbReference>
<evidence type="ECO:0000313" key="10">
    <source>
        <dbReference type="EMBL" id="KAF2855300.1"/>
    </source>
</evidence>
<evidence type="ECO:0000256" key="5">
    <source>
        <dbReference type="ARBA" id="ARBA00022927"/>
    </source>
</evidence>
<evidence type="ECO:0000256" key="9">
    <source>
        <dbReference type="ARBA" id="ARBA00025716"/>
    </source>
</evidence>
<dbReference type="OrthoDB" id="4150500at2759"/>
<keyword evidence="2" id="KW-0813">Transport</keyword>
<dbReference type="Proteomes" id="UP000799423">
    <property type="component" value="Unassembled WGS sequence"/>
</dbReference>
<comment type="similarity">
    <text evidence="9">Belongs to the Tom5 family.</text>
</comment>
<sequence>MLYLRTAIEPCEGKLQANKTYSSVRRIAGARDPICIGEPISQTTEALSKSCVDAVNVILKPSPRRNNIHQILVRRQQIAANMFGAPPQPSKRELELAEAQTLADIKWTAASAVVLYFSPHLVEYVSKLF</sequence>
<dbReference type="GO" id="GO:0008320">
    <property type="term" value="F:protein transmembrane transporter activity"/>
    <property type="evidence" value="ECO:0007669"/>
    <property type="project" value="TreeGrafter"/>
</dbReference>
<proteinExistence type="inferred from homology"/>
<dbReference type="EMBL" id="MU006291">
    <property type="protein sequence ID" value="KAF2855300.1"/>
    <property type="molecule type" value="Genomic_DNA"/>
</dbReference>
<accession>A0A6A7BIL9</accession>
<dbReference type="InterPro" id="IPR019603">
    <property type="entry name" value="Tom5"/>
</dbReference>
<name>A0A6A7BIL9_9PLEO</name>
<evidence type="ECO:0000256" key="3">
    <source>
        <dbReference type="ARBA" id="ARBA00022692"/>
    </source>
</evidence>
<dbReference type="PANTHER" id="PTHR28188:SF1">
    <property type="entry name" value="MITOCHONDRIAL IMPORT RECEPTOR SUBUNIT TOM5"/>
    <property type="match status" value="1"/>
</dbReference>
<evidence type="ECO:0000256" key="7">
    <source>
        <dbReference type="ARBA" id="ARBA00023128"/>
    </source>
</evidence>
<dbReference type="Pfam" id="PF10642">
    <property type="entry name" value="Tom5"/>
    <property type="match status" value="1"/>
</dbReference>
<keyword evidence="11" id="KW-1185">Reference proteome</keyword>
<keyword evidence="6" id="KW-1133">Transmembrane helix</keyword>
<reference evidence="10" key="1">
    <citation type="submission" date="2020-01" db="EMBL/GenBank/DDBJ databases">
        <authorList>
            <consortium name="DOE Joint Genome Institute"/>
            <person name="Haridas S."/>
            <person name="Albert R."/>
            <person name="Binder M."/>
            <person name="Bloem J."/>
            <person name="Labutti K."/>
            <person name="Salamov A."/>
            <person name="Andreopoulos B."/>
            <person name="Baker S.E."/>
            <person name="Barry K."/>
            <person name="Bills G."/>
            <person name="Bluhm B.H."/>
            <person name="Cannon C."/>
            <person name="Castanera R."/>
            <person name="Culley D.E."/>
            <person name="Daum C."/>
            <person name="Ezra D."/>
            <person name="Gonzalez J.B."/>
            <person name="Henrissat B."/>
            <person name="Kuo A."/>
            <person name="Liang C."/>
            <person name="Lipzen A."/>
            <person name="Lutzoni F."/>
            <person name="Magnuson J."/>
            <person name="Mondo S."/>
            <person name="Nolan M."/>
            <person name="Ohm R."/>
            <person name="Pangilinan J."/>
            <person name="Park H.-J."/>
            <person name="Ramirez L."/>
            <person name="Alfaro M."/>
            <person name="Sun H."/>
            <person name="Tritt A."/>
            <person name="Yoshinaga Y."/>
            <person name="Zwiers L.-H."/>
            <person name="Turgeon B.G."/>
            <person name="Goodwin S.B."/>
            <person name="Spatafora J.W."/>
            <person name="Crous P.W."/>
            <person name="Grigoriev I.V."/>
        </authorList>
    </citation>
    <scope>NUCLEOTIDE SEQUENCE</scope>
    <source>
        <strain evidence="10">IPT5</strain>
    </source>
</reference>
<keyword evidence="3" id="KW-0812">Transmembrane</keyword>
<protein>
    <submittedName>
        <fullName evidence="10">Uncharacterized protein</fullName>
    </submittedName>
</protein>
<evidence type="ECO:0000256" key="1">
    <source>
        <dbReference type="ARBA" id="ARBA00004572"/>
    </source>
</evidence>
<evidence type="ECO:0000313" key="11">
    <source>
        <dbReference type="Proteomes" id="UP000799423"/>
    </source>
</evidence>
<evidence type="ECO:0000256" key="6">
    <source>
        <dbReference type="ARBA" id="ARBA00022989"/>
    </source>
</evidence>
<evidence type="ECO:0000256" key="2">
    <source>
        <dbReference type="ARBA" id="ARBA00022448"/>
    </source>
</evidence>
<keyword evidence="8" id="KW-0472">Membrane</keyword>
<dbReference type="PANTHER" id="PTHR28188">
    <property type="entry name" value="MITOCHONDRIAL IMPORT RECEPTOR SUBUNIT TOM5"/>
    <property type="match status" value="1"/>
</dbReference>
<keyword evidence="5" id="KW-0653">Protein transport</keyword>
<dbReference type="AlphaFoldDB" id="A0A6A7BIL9"/>
<comment type="subcellular location">
    <subcellularLocation>
        <location evidence="1">Mitochondrion outer membrane</location>
        <topology evidence="1">Single-pass membrane protein</topology>
    </subcellularLocation>
</comment>
<dbReference type="GO" id="GO:0006626">
    <property type="term" value="P:protein targeting to mitochondrion"/>
    <property type="evidence" value="ECO:0007669"/>
    <property type="project" value="TreeGrafter"/>
</dbReference>
<keyword evidence="7" id="KW-0496">Mitochondrion</keyword>
<evidence type="ECO:0000256" key="8">
    <source>
        <dbReference type="ARBA" id="ARBA00023136"/>
    </source>
</evidence>